<sequence length="412" mass="44205">MRRDTGALLGLRLSAHWPGSPDDLTASAPLRSTVWLAAAHVDGASGTVGLVRRPLFPAGSRPDGRGSAGPVAGVPVTAPPRGATTGESVAAVVCGGPGEPPSRWRPLRLDRIALPPGRRATLSYTLRGRGRVDLHHDGPHEPEPSSWTALASQAPRQLSRPRPVDLVVAVEVAGPQADGGTAVEERLQEAAAVVTAVRDAVGGEDTLRVGLIGYRDHAPLDRPHDRDPVVHRVELSAAPDAERALAGWRPHPLRHDFATGLEHVPRELADRRHLWRGDSHRVLLVFGSRPPHPRARPPRVLRRGAAVRICPDRLEWRDELDAARHYERVACVAVVDEPHWMDDLQGEPHLAQWADHAWEAFGAEGRFTAGHDPRLIASAVAAPALCRPADGAPIRLVVADGAAGDWQHPAAG</sequence>
<organism evidence="2 3">
    <name type="scientific">Streptomyces tropicalis</name>
    <dbReference type="NCBI Taxonomy" id="3034234"/>
    <lineage>
        <taxon>Bacteria</taxon>
        <taxon>Bacillati</taxon>
        <taxon>Actinomycetota</taxon>
        <taxon>Actinomycetes</taxon>
        <taxon>Kitasatosporales</taxon>
        <taxon>Streptomycetaceae</taxon>
        <taxon>Streptomyces</taxon>
    </lineage>
</organism>
<feature type="region of interest" description="Disordered" evidence="1">
    <location>
        <begin position="133"/>
        <end position="154"/>
    </location>
</feature>
<feature type="compositionally biased region" description="Basic and acidic residues" evidence="1">
    <location>
        <begin position="133"/>
        <end position="143"/>
    </location>
</feature>
<dbReference type="EMBL" id="JARJBB010000012">
    <property type="protein sequence ID" value="MDF3301353.1"/>
    <property type="molecule type" value="Genomic_DNA"/>
</dbReference>
<feature type="compositionally biased region" description="Polar residues" evidence="1">
    <location>
        <begin position="145"/>
        <end position="154"/>
    </location>
</feature>
<evidence type="ECO:0008006" key="4">
    <source>
        <dbReference type="Google" id="ProtNLM"/>
    </source>
</evidence>
<evidence type="ECO:0000313" key="2">
    <source>
        <dbReference type="EMBL" id="MDF3301353.1"/>
    </source>
</evidence>
<evidence type="ECO:0000256" key="1">
    <source>
        <dbReference type="SAM" id="MobiDB-lite"/>
    </source>
</evidence>
<evidence type="ECO:0000313" key="3">
    <source>
        <dbReference type="Proteomes" id="UP001221150"/>
    </source>
</evidence>
<name>A0ABT6AA71_9ACTN</name>
<reference evidence="2 3" key="1">
    <citation type="submission" date="2023-03" db="EMBL/GenBank/DDBJ databases">
        <title>Draft genome sequence of Streptomyces sp. K1PA1 isolated from peat swamp forest in Thailand.</title>
        <authorList>
            <person name="Klaysubun C."/>
            <person name="Duangmal K."/>
        </authorList>
    </citation>
    <scope>NUCLEOTIDE SEQUENCE [LARGE SCALE GENOMIC DNA]</scope>
    <source>
        <strain evidence="2 3">K1PA1</strain>
    </source>
</reference>
<comment type="caution">
    <text evidence="2">The sequence shown here is derived from an EMBL/GenBank/DDBJ whole genome shotgun (WGS) entry which is preliminary data.</text>
</comment>
<proteinExistence type="predicted"/>
<dbReference type="RefSeq" id="WP_276110910.1">
    <property type="nucleotide sequence ID" value="NZ_JARJBB010000012.1"/>
</dbReference>
<dbReference type="Proteomes" id="UP001221150">
    <property type="component" value="Unassembled WGS sequence"/>
</dbReference>
<protein>
    <recommendedName>
        <fullName evidence="4">VWFA domain-containing protein</fullName>
    </recommendedName>
</protein>
<keyword evidence="3" id="KW-1185">Reference proteome</keyword>
<gene>
    <name evidence="2" type="ORF">P3H78_22550</name>
</gene>
<accession>A0ABT6AA71</accession>